<protein>
    <submittedName>
        <fullName evidence="1">Uncharacterized protein</fullName>
    </submittedName>
</protein>
<organism evidence="1 2">
    <name type="scientific">Rangifer tarandus platyrhynchus</name>
    <name type="common">Svalbard reindeer</name>
    <dbReference type="NCBI Taxonomy" id="3082113"/>
    <lineage>
        <taxon>Eukaryota</taxon>
        <taxon>Metazoa</taxon>
        <taxon>Chordata</taxon>
        <taxon>Craniata</taxon>
        <taxon>Vertebrata</taxon>
        <taxon>Euteleostomi</taxon>
        <taxon>Mammalia</taxon>
        <taxon>Eutheria</taxon>
        <taxon>Laurasiatheria</taxon>
        <taxon>Artiodactyla</taxon>
        <taxon>Ruminantia</taxon>
        <taxon>Pecora</taxon>
        <taxon>Cervidae</taxon>
        <taxon>Odocoileinae</taxon>
        <taxon>Rangifer</taxon>
    </lineage>
</organism>
<dbReference type="Proteomes" id="UP001162501">
    <property type="component" value="Chromosome 20"/>
</dbReference>
<reference evidence="1" key="1">
    <citation type="submission" date="2023-05" db="EMBL/GenBank/DDBJ databases">
        <authorList>
            <consortium name="ELIXIR-Norway"/>
        </authorList>
    </citation>
    <scope>NUCLEOTIDE SEQUENCE</scope>
</reference>
<dbReference type="EMBL" id="OX596104">
    <property type="protein sequence ID" value="CAN0029218.1"/>
    <property type="molecule type" value="Genomic_DNA"/>
</dbReference>
<evidence type="ECO:0000313" key="1">
    <source>
        <dbReference type="EMBL" id="CAN0029218.1"/>
    </source>
</evidence>
<proteinExistence type="predicted"/>
<sequence>MANRDRKTYSTSLVIREMQIKTTVRYHLTLVRMARMAIIKKSTKTNAGSDAHVPQLLSPHNNRELACCNERSHMTQQISHILQLRPDAAKLKINAGDGEGKREPSCIVSGNVSWCSHCGKQYRGFPQNIIQQSPGYISKQNCNSKN</sequence>
<gene>
    <name evidence="1" type="ORF">MRATA1EN22A_LOCUS10984</name>
</gene>
<evidence type="ECO:0000313" key="2">
    <source>
        <dbReference type="Proteomes" id="UP001162501"/>
    </source>
</evidence>
<accession>A0AC59YW94</accession>
<name>A0AC59YW94_RANTA</name>
<reference evidence="1" key="2">
    <citation type="submission" date="2025-03" db="EMBL/GenBank/DDBJ databases">
        <authorList>
            <consortium name="ELIXIR-Norway"/>
            <consortium name="Elixir Norway"/>
        </authorList>
    </citation>
    <scope>NUCLEOTIDE SEQUENCE</scope>
</reference>